<dbReference type="Proteomes" id="UP001239111">
    <property type="component" value="Chromosome 2"/>
</dbReference>
<proteinExistence type="predicted"/>
<comment type="caution">
    <text evidence="1">The sequence shown here is derived from an EMBL/GenBank/DDBJ whole genome shotgun (WGS) entry which is preliminary data.</text>
</comment>
<organism evidence="1 2">
    <name type="scientific">Eretmocerus hayati</name>
    <dbReference type="NCBI Taxonomy" id="131215"/>
    <lineage>
        <taxon>Eukaryota</taxon>
        <taxon>Metazoa</taxon>
        <taxon>Ecdysozoa</taxon>
        <taxon>Arthropoda</taxon>
        <taxon>Hexapoda</taxon>
        <taxon>Insecta</taxon>
        <taxon>Pterygota</taxon>
        <taxon>Neoptera</taxon>
        <taxon>Endopterygota</taxon>
        <taxon>Hymenoptera</taxon>
        <taxon>Apocrita</taxon>
        <taxon>Proctotrupomorpha</taxon>
        <taxon>Chalcidoidea</taxon>
        <taxon>Aphelinidae</taxon>
        <taxon>Aphelininae</taxon>
        <taxon>Eretmocerus</taxon>
    </lineage>
</organism>
<keyword evidence="2" id="KW-1185">Reference proteome</keyword>
<reference evidence="1" key="1">
    <citation type="submission" date="2023-04" db="EMBL/GenBank/DDBJ databases">
        <title>A chromosome-level genome assembly of the parasitoid wasp Eretmocerus hayati.</title>
        <authorList>
            <person name="Zhong Y."/>
            <person name="Liu S."/>
            <person name="Liu Y."/>
        </authorList>
    </citation>
    <scope>NUCLEOTIDE SEQUENCE</scope>
    <source>
        <strain evidence="1">ZJU_SS_LIU_2023</strain>
    </source>
</reference>
<sequence>MVEDRSCIGCRVNCEGHRGTVKYVGTVGNTMGQWLGIDWDDPGRGKHSGTYEGVKYYEAWHPNSGSFIRPGKANFGVSCPEAIRIRYGLIDDELAGIDKDTIASIRKTLNAPFVEMVGFQKVNRKQSKFDQLEIICLQDQCVSNAGEPSELAQLCPRAKELDLSHNLINSWRTVAEIGIQLPELQHLNVSDNELPVPDEMNLYQNAFSNVSHLAMGRLKYNWLSVTRCLLAFPSIREIMAPFNMVESISEVEESSNIMKLTEISLENNFISNWDEILKLGKIPGLLNLNVNSNRISSIRFPTKEPTDKTVLFPNLTQLHVSDNMIDNWQSVSELEKLEKLQDLKFRENPVLRNQSLETGIQLVIARITSLKYLNGTEISPLEKRGAEYDYLKLFALDWKNSEKDTQRRIDFITHHPRFPSLVERYGVPDVSETMKTTQLSSNVITVEFICPDDENIKPVKKKLLKNMDVQKLAGIAQRLFRINGKIPTLSFVRPQVSEDEIPLDKPLQELSYYLIDEGDLILVRW</sequence>
<evidence type="ECO:0000313" key="2">
    <source>
        <dbReference type="Proteomes" id="UP001239111"/>
    </source>
</evidence>
<dbReference type="EMBL" id="CM056742">
    <property type="protein sequence ID" value="KAJ8678996.1"/>
    <property type="molecule type" value="Genomic_DNA"/>
</dbReference>
<gene>
    <name evidence="1" type="ORF">QAD02_014783</name>
</gene>
<name>A0ACC2P6D4_9HYME</name>
<protein>
    <submittedName>
        <fullName evidence="1">Uncharacterized protein</fullName>
    </submittedName>
</protein>
<evidence type="ECO:0000313" key="1">
    <source>
        <dbReference type="EMBL" id="KAJ8678996.1"/>
    </source>
</evidence>
<accession>A0ACC2P6D4</accession>